<keyword evidence="14" id="KW-0418">Kinase</keyword>
<dbReference type="Pfam" id="PF07536">
    <property type="entry name" value="HWE_HK"/>
    <property type="match status" value="1"/>
</dbReference>
<evidence type="ECO:0000256" key="17">
    <source>
        <dbReference type="ARBA" id="ARBA00022991"/>
    </source>
</evidence>
<accession>A0A7W6IGH9</accession>
<dbReference type="AlphaFoldDB" id="A0A7W6IGH9"/>
<dbReference type="PROSITE" id="PS50112">
    <property type="entry name" value="PAS"/>
    <property type="match status" value="1"/>
</dbReference>
<comment type="catalytic activity">
    <reaction evidence="1">
        <text>ATP + protein L-histidine = ADP + protein N-phospho-L-histidine.</text>
        <dbReference type="EC" id="2.7.13.3"/>
    </reaction>
</comment>
<evidence type="ECO:0000313" key="26">
    <source>
        <dbReference type="Proteomes" id="UP000519439"/>
    </source>
</evidence>
<dbReference type="Gene3D" id="1.20.120.620">
    <property type="entry name" value="Backbone structure of the membrane domain of e. Coli histidine kinase receptor kdpd"/>
    <property type="match status" value="1"/>
</dbReference>
<dbReference type="GO" id="GO:0016020">
    <property type="term" value="C:membrane"/>
    <property type="evidence" value="ECO:0007669"/>
    <property type="project" value="UniProtKB-SubCell"/>
</dbReference>
<evidence type="ECO:0000256" key="5">
    <source>
        <dbReference type="ARBA" id="ARBA00022543"/>
    </source>
</evidence>
<proteinExistence type="predicted"/>
<comment type="subcellular location">
    <subcellularLocation>
        <location evidence="2">Membrane</location>
        <topology evidence="2">Multi-pass membrane protein</topology>
    </subcellularLocation>
</comment>
<evidence type="ECO:0000256" key="14">
    <source>
        <dbReference type="ARBA" id="ARBA00022777"/>
    </source>
</evidence>
<dbReference type="CDD" id="cd00130">
    <property type="entry name" value="PAS"/>
    <property type="match status" value="1"/>
</dbReference>
<keyword evidence="11 22" id="KW-0812">Transmembrane</keyword>
<dbReference type="PANTHER" id="PTHR41523:SF8">
    <property type="entry name" value="ETHYLENE RESPONSE SENSOR PROTEIN"/>
    <property type="match status" value="1"/>
</dbReference>
<dbReference type="InterPro" id="IPR013655">
    <property type="entry name" value="PAS_fold_3"/>
</dbReference>
<dbReference type="InterPro" id="IPR000700">
    <property type="entry name" value="PAS-assoc_C"/>
</dbReference>
<dbReference type="Proteomes" id="UP000519439">
    <property type="component" value="Unassembled WGS sequence"/>
</dbReference>
<keyword evidence="19" id="KW-0843">Virulence</keyword>
<evidence type="ECO:0000259" key="24">
    <source>
        <dbReference type="PROSITE" id="PS50113"/>
    </source>
</evidence>
<keyword evidence="26" id="KW-1185">Reference proteome</keyword>
<keyword evidence="5" id="KW-0600">Photoreceptor protein</keyword>
<evidence type="ECO:0000256" key="3">
    <source>
        <dbReference type="ARBA" id="ARBA00012438"/>
    </source>
</evidence>
<reference evidence="25 26" key="1">
    <citation type="submission" date="2020-08" db="EMBL/GenBank/DDBJ databases">
        <title>Genomic Encyclopedia of Type Strains, Phase IV (KMG-IV): sequencing the most valuable type-strain genomes for metagenomic binning, comparative biology and taxonomic classification.</title>
        <authorList>
            <person name="Goeker M."/>
        </authorList>
    </citation>
    <scope>NUCLEOTIDE SEQUENCE [LARGE SCALE GENOMIC DNA]</scope>
    <source>
        <strain evidence="25 26">DSM 15743</strain>
    </source>
</reference>
<evidence type="ECO:0000256" key="19">
    <source>
        <dbReference type="ARBA" id="ARBA00023026"/>
    </source>
</evidence>
<evidence type="ECO:0000256" key="21">
    <source>
        <dbReference type="ARBA" id="ARBA00023170"/>
    </source>
</evidence>
<evidence type="ECO:0000313" key="25">
    <source>
        <dbReference type="EMBL" id="MBB4040405.1"/>
    </source>
</evidence>
<dbReference type="InterPro" id="IPR000014">
    <property type="entry name" value="PAS"/>
</dbReference>
<dbReference type="EC" id="2.7.13.3" evidence="3"/>
<evidence type="ECO:0000256" key="7">
    <source>
        <dbReference type="ARBA" id="ARBA00022606"/>
    </source>
</evidence>
<keyword evidence="10" id="KW-0808">Transferase</keyword>
<keyword evidence="17" id="KW-0157">Chromophore</keyword>
<evidence type="ECO:0000256" key="1">
    <source>
        <dbReference type="ARBA" id="ARBA00000085"/>
    </source>
</evidence>
<keyword evidence="16 22" id="KW-1133">Transmembrane helix</keyword>
<dbReference type="SMART" id="SM00091">
    <property type="entry name" value="PAS"/>
    <property type="match status" value="1"/>
</dbReference>
<evidence type="ECO:0000256" key="13">
    <source>
        <dbReference type="ARBA" id="ARBA00022741"/>
    </source>
</evidence>
<keyword evidence="9" id="KW-0288">FMN</keyword>
<keyword evidence="6" id="KW-0597">Phosphoprotein</keyword>
<dbReference type="GO" id="GO:0009881">
    <property type="term" value="F:photoreceptor activity"/>
    <property type="evidence" value="ECO:0007669"/>
    <property type="project" value="UniProtKB-KW"/>
</dbReference>
<evidence type="ECO:0000256" key="10">
    <source>
        <dbReference type="ARBA" id="ARBA00022679"/>
    </source>
</evidence>
<evidence type="ECO:0000256" key="22">
    <source>
        <dbReference type="SAM" id="Phobius"/>
    </source>
</evidence>
<dbReference type="InterPro" id="IPR036890">
    <property type="entry name" value="HATPase_C_sf"/>
</dbReference>
<dbReference type="InterPro" id="IPR025201">
    <property type="entry name" value="KdpD_TM"/>
</dbReference>
<dbReference type="InterPro" id="IPR038318">
    <property type="entry name" value="KdpD_sf"/>
</dbReference>
<evidence type="ECO:0000256" key="8">
    <source>
        <dbReference type="ARBA" id="ARBA00022630"/>
    </source>
</evidence>
<evidence type="ECO:0000256" key="20">
    <source>
        <dbReference type="ARBA" id="ARBA00023136"/>
    </source>
</evidence>
<evidence type="ECO:0000256" key="16">
    <source>
        <dbReference type="ARBA" id="ARBA00022989"/>
    </source>
</evidence>
<dbReference type="SMART" id="SM00911">
    <property type="entry name" value="HWE_HK"/>
    <property type="match status" value="1"/>
</dbReference>
<keyword evidence="7" id="KW-0716">Sensory transduction</keyword>
<feature type="domain" description="PAC" evidence="24">
    <location>
        <begin position="167"/>
        <end position="219"/>
    </location>
</feature>
<dbReference type="InterPro" id="IPR001610">
    <property type="entry name" value="PAC"/>
</dbReference>
<protein>
    <recommendedName>
        <fullName evidence="4">Blue-light-activated histidine kinase</fullName>
        <ecNumber evidence="3">2.7.13.3</ecNumber>
    </recommendedName>
</protein>
<feature type="domain" description="PAS" evidence="23">
    <location>
        <begin position="92"/>
        <end position="164"/>
    </location>
</feature>
<evidence type="ECO:0000256" key="9">
    <source>
        <dbReference type="ARBA" id="ARBA00022643"/>
    </source>
</evidence>
<dbReference type="GO" id="GO:0004673">
    <property type="term" value="F:protein histidine kinase activity"/>
    <property type="evidence" value="ECO:0007669"/>
    <property type="project" value="UniProtKB-EC"/>
</dbReference>
<sequence length="415" mass="45612">MALEPAIGPMTPYITMFPAVLLASVIGGFGPGLLAILLSAATAQYIFVEPRFSFAPVSVTSVTSAFFYVLSAFLMVLTATAMRRAVERLETAQQKLLAALEASNTGTWRWDIKSDAVEWDPAMANVVGLGERLPPRNLEEFLALIHPRDRERVRRATAQAIVDRVPSEIEFRIVLPDGEERWIYDRGRGVHDGEGRPLYMVGACLNITERKRAEQRQNLLLHELNHRVKNTLATVQSLAVQTFRSSKNPADIQKDFMARLLALSATHNILTQTLWESASIRDILEAELSPYGGGGPEQERIRIEGEDVLLKPQQALSLGMAIHELSTNAAKHGALSTADGQTSISWHVEGAGQEGRQLVLRWSEQGGPSVDGPRSRGFGTRLIERSVVHELGGTMEVNFAPAGLEYLFKVPLTAS</sequence>
<dbReference type="Gene3D" id="2.10.70.100">
    <property type="match status" value="1"/>
</dbReference>
<dbReference type="NCBIfam" id="TIGR00229">
    <property type="entry name" value="sensory_box"/>
    <property type="match status" value="1"/>
</dbReference>
<keyword evidence="15" id="KW-0067">ATP-binding</keyword>
<evidence type="ECO:0000256" key="6">
    <source>
        <dbReference type="ARBA" id="ARBA00022553"/>
    </source>
</evidence>
<keyword evidence="12" id="KW-0677">Repeat</keyword>
<evidence type="ECO:0000256" key="15">
    <source>
        <dbReference type="ARBA" id="ARBA00022840"/>
    </source>
</evidence>
<gene>
    <name evidence="25" type="ORF">GGR34_002058</name>
</gene>
<dbReference type="InterPro" id="IPR011102">
    <property type="entry name" value="Sig_transdc_His_kinase_HWE"/>
</dbReference>
<keyword evidence="8" id="KW-0285">Flavoprotein</keyword>
<dbReference type="Gene3D" id="3.30.565.10">
    <property type="entry name" value="Histidine kinase-like ATPase, C-terminal domain"/>
    <property type="match status" value="1"/>
</dbReference>
<dbReference type="SUPFAM" id="SSF55785">
    <property type="entry name" value="PYP-like sensor domain (PAS domain)"/>
    <property type="match status" value="1"/>
</dbReference>
<evidence type="ECO:0000256" key="2">
    <source>
        <dbReference type="ARBA" id="ARBA00004141"/>
    </source>
</evidence>
<keyword evidence="13" id="KW-0547">Nucleotide-binding</keyword>
<evidence type="ECO:0000256" key="12">
    <source>
        <dbReference type="ARBA" id="ARBA00022737"/>
    </source>
</evidence>
<dbReference type="PROSITE" id="PS50113">
    <property type="entry name" value="PAC"/>
    <property type="match status" value="1"/>
</dbReference>
<dbReference type="SMART" id="SM00086">
    <property type="entry name" value="PAC"/>
    <property type="match status" value="1"/>
</dbReference>
<comment type="caution">
    <text evidence="25">The sequence shown here is derived from an EMBL/GenBank/DDBJ whole genome shotgun (WGS) entry which is preliminary data.</text>
</comment>
<evidence type="ECO:0000256" key="4">
    <source>
        <dbReference type="ARBA" id="ARBA00021740"/>
    </source>
</evidence>
<keyword evidence="18" id="KW-0902">Two-component regulatory system</keyword>
<evidence type="ECO:0000256" key="18">
    <source>
        <dbReference type="ARBA" id="ARBA00023012"/>
    </source>
</evidence>
<dbReference type="Pfam" id="PF08447">
    <property type="entry name" value="PAS_3"/>
    <property type="match status" value="1"/>
</dbReference>
<name>A0A7W6IGH9_9HYPH</name>
<dbReference type="InterPro" id="IPR035965">
    <property type="entry name" value="PAS-like_dom_sf"/>
</dbReference>
<evidence type="ECO:0000256" key="11">
    <source>
        <dbReference type="ARBA" id="ARBA00022692"/>
    </source>
</evidence>
<keyword evidence="20 22" id="KW-0472">Membrane</keyword>
<dbReference type="Gene3D" id="3.30.450.20">
    <property type="entry name" value="PAS domain"/>
    <property type="match status" value="1"/>
</dbReference>
<feature type="transmembrane region" description="Helical" evidence="22">
    <location>
        <begin position="20"/>
        <end position="47"/>
    </location>
</feature>
<evidence type="ECO:0000259" key="23">
    <source>
        <dbReference type="PROSITE" id="PS50112"/>
    </source>
</evidence>
<dbReference type="GO" id="GO:0005524">
    <property type="term" value="F:ATP binding"/>
    <property type="evidence" value="ECO:0007669"/>
    <property type="project" value="UniProtKB-KW"/>
</dbReference>
<dbReference type="EMBL" id="JACIDC010000006">
    <property type="protein sequence ID" value="MBB4040405.1"/>
    <property type="molecule type" value="Genomic_DNA"/>
</dbReference>
<feature type="transmembrane region" description="Helical" evidence="22">
    <location>
        <begin position="59"/>
        <end position="79"/>
    </location>
</feature>
<keyword evidence="21" id="KW-0675">Receptor</keyword>
<organism evidence="25 26">
    <name type="scientific">Microvirga flocculans</name>
    <dbReference type="NCBI Taxonomy" id="217168"/>
    <lineage>
        <taxon>Bacteria</taxon>
        <taxon>Pseudomonadati</taxon>
        <taxon>Pseudomonadota</taxon>
        <taxon>Alphaproteobacteria</taxon>
        <taxon>Hyphomicrobiales</taxon>
        <taxon>Methylobacteriaceae</taxon>
        <taxon>Microvirga</taxon>
    </lineage>
</organism>
<dbReference type="Pfam" id="PF13493">
    <property type="entry name" value="DUF4118"/>
    <property type="match status" value="1"/>
</dbReference>
<dbReference type="GO" id="GO:0000160">
    <property type="term" value="P:phosphorelay signal transduction system"/>
    <property type="evidence" value="ECO:0007669"/>
    <property type="project" value="UniProtKB-KW"/>
</dbReference>
<dbReference type="PANTHER" id="PTHR41523">
    <property type="entry name" value="TWO-COMPONENT SYSTEM SENSOR PROTEIN"/>
    <property type="match status" value="1"/>
</dbReference>